<protein>
    <submittedName>
        <fullName evidence="1">Uncharacterized protein</fullName>
    </submittedName>
</protein>
<accession>A0AAV8SRQ4</accession>
<evidence type="ECO:0000313" key="2">
    <source>
        <dbReference type="Proteomes" id="UP001159364"/>
    </source>
</evidence>
<proteinExistence type="predicted"/>
<reference evidence="1 2" key="1">
    <citation type="submission" date="2021-09" db="EMBL/GenBank/DDBJ databases">
        <title>Genomic insights and catalytic innovation underlie evolution of tropane alkaloids biosynthesis.</title>
        <authorList>
            <person name="Wang Y.-J."/>
            <person name="Tian T."/>
            <person name="Huang J.-P."/>
            <person name="Huang S.-X."/>
        </authorList>
    </citation>
    <scope>NUCLEOTIDE SEQUENCE [LARGE SCALE GENOMIC DNA]</scope>
    <source>
        <strain evidence="1">KIB-2018</strain>
        <tissue evidence="1">Leaf</tissue>
    </source>
</reference>
<dbReference type="AlphaFoldDB" id="A0AAV8SRQ4"/>
<dbReference type="EMBL" id="JAIWQS010000009">
    <property type="protein sequence ID" value="KAJ8754956.1"/>
    <property type="molecule type" value="Genomic_DNA"/>
</dbReference>
<organism evidence="1 2">
    <name type="scientific">Erythroxylum novogranatense</name>
    <dbReference type="NCBI Taxonomy" id="1862640"/>
    <lineage>
        <taxon>Eukaryota</taxon>
        <taxon>Viridiplantae</taxon>
        <taxon>Streptophyta</taxon>
        <taxon>Embryophyta</taxon>
        <taxon>Tracheophyta</taxon>
        <taxon>Spermatophyta</taxon>
        <taxon>Magnoliopsida</taxon>
        <taxon>eudicotyledons</taxon>
        <taxon>Gunneridae</taxon>
        <taxon>Pentapetalae</taxon>
        <taxon>rosids</taxon>
        <taxon>fabids</taxon>
        <taxon>Malpighiales</taxon>
        <taxon>Erythroxylaceae</taxon>
        <taxon>Erythroxylum</taxon>
    </lineage>
</organism>
<dbReference type="Proteomes" id="UP001159364">
    <property type="component" value="Linkage Group LG09"/>
</dbReference>
<sequence length="262" mass="28814">MDKQHLLETRDASLNFTRGNLLLTSVLEEVIPSYDPLPMPILEKELATSCPLCHEIPLTLVVGDNMISTSLNIGLEGLLTLKVDAVTMSLTIVSPKIVVILSSSIADKPTGAIGLKLPLDEFAITFGIQRNKECVLAHSTIMDNQPQVNVDVMGFKSMMALDLESLHIIKKDVHSKFRISKTSIMSVDPMIVSTASSEEVISSDVVQALKEFFLGSSSVIIRSALKEYKKCCGQLVNEDKSGFFVDQCSQMHKNLTTDMTYF</sequence>
<evidence type="ECO:0000313" key="1">
    <source>
        <dbReference type="EMBL" id="KAJ8754956.1"/>
    </source>
</evidence>
<keyword evidence="2" id="KW-1185">Reference proteome</keyword>
<gene>
    <name evidence="1" type="ORF">K2173_015468</name>
</gene>
<name>A0AAV8SRQ4_9ROSI</name>
<comment type="caution">
    <text evidence="1">The sequence shown here is derived from an EMBL/GenBank/DDBJ whole genome shotgun (WGS) entry which is preliminary data.</text>
</comment>